<dbReference type="PANTHER" id="PTHR43139">
    <property type="entry name" value="SI:DKEY-122A22.2"/>
    <property type="match status" value="1"/>
</dbReference>
<feature type="chain" id="PRO_5005428870" description="AB hydrolase-1 domain-containing protein" evidence="1">
    <location>
        <begin position="18"/>
        <end position="261"/>
    </location>
</feature>
<sequence>MGFAVSLISAMFRRMFASAGLRPGSAVVDDDGTTLHFWAHSSLLILPSKNGAAAAAAAAGRRPVVVLVHGFGPDPTWQWGAQVGPLSRHFDLVEVGKVVLCDADLAKGAEDDAALAAKGGVAEVTELMAPADGKAFRRLMALCVHRPPKYIPVFLVRDLLRKYFADKREEKIRLIKEIVTEEQDSQLNSPLPQEILIIWGEFDQIFPVEKAHKVKEMLGEKATVKIIPNTGHLAHQEDPKMFNDILLKFLLPSPAVANGAK</sequence>
<evidence type="ECO:0008006" key="4">
    <source>
        <dbReference type="Google" id="ProtNLM"/>
    </source>
</evidence>
<protein>
    <recommendedName>
        <fullName evidence="4">AB hydrolase-1 domain-containing protein</fullName>
    </recommendedName>
</protein>
<dbReference type="PaxDb" id="65489-OBART01G04440.1"/>
<dbReference type="Gramene" id="OBART01G04440.1">
    <property type="protein sequence ID" value="OBART01G04440.1"/>
    <property type="gene ID" value="OBART01G04440"/>
</dbReference>
<evidence type="ECO:0000313" key="2">
    <source>
        <dbReference type="EnsemblPlants" id="OBART01G04440.1"/>
    </source>
</evidence>
<accession>A0A0D3EK21</accession>
<dbReference type="EnsemblPlants" id="OBART01G04440.1">
    <property type="protein sequence ID" value="OBART01G04440.1"/>
    <property type="gene ID" value="OBART01G04440"/>
</dbReference>
<evidence type="ECO:0000256" key="1">
    <source>
        <dbReference type="SAM" id="SignalP"/>
    </source>
</evidence>
<dbReference type="SUPFAM" id="SSF53474">
    <property type="entry name" value="alpha/beta-Hydrolases"/>
    <property type="match status" value="1"/>
</dbReference>
<keyword evidence="3" id="KW-1185">Reference proteome</keyword>
<evidence type="ECO:0000313" key="3">
    <source>
        <dbReference type="Proteomes" id="UP000026960"/>
    </source>
</evidence>
<reference evidence="2" key="2">
    <citation type="submission" date="2015-03" db="UniProtKB">
        <authorList>
            <consortium name="EnsemblPlants"/>
        </authorList>
    </citation>
    <scope>IDENTIFICATION</scope>
</reference>
<name>A0A0D3EK21_9ORYZ</name>
<dbReference type="STRING" id="65489.A0A0D3EK21"/>
<dbReference type="Proteomes" id="UP000026960">
    <property type="component" value="Chromosome 1"/>
</dbReference>
<organism evidence="2">
    <name type="scientific">Oryza barthii</name>
    <dbReference type="NCBI Taxonomy" id="65489"/>
    <lineage>
        <taxon>Eukaryota</taxon>
        <taxon>Viridiplantae</taxon>
        <taxon>Streptophyta</taxon>
        <taxon>Embryophyta</taxon>
        <taxon>Tracheophyta</taxon>
        <taxon>Spermatophyta</taxon>
        <taxon>Magnoliopsida</taxon>
        <taxon>Liliopsida</taxon>
        <taxon>Poales</taxon>
        <taxon>Poaceae</taxon>
        <taxon>BOP clade</taxon>
        <taxon>Oryzoideae</taxon>
        <taxon>Oryzeae</taxon>
        <taxon>Oryzinae</taxon>
        <taxon>Oryza</taxon>
    </lineage>
</organism>
<reference evidence="2" key="1">
    <citation type="journal article" date="2009" name="Rice">
        <title>De Novo Next Generation Sequencing of Plant Genomes.</title>
        <authorList>
            <person name="Rounsley S."/>
            <person name="Marri P.R."/>
            <person name="Yu Y."/>
            <person name="He R."/>
            <person name="Sisneros N."/>
            <person name="Goicoechea J.L."/>
            <person name="Lee S.J."/>
            <person name="Angelova A."/>
            <person name="Kudrna D."/>
            <person name="Luo M."/>
            <person name="Affourtit J."/>
            <person name="Desany B."/>
            <person name="Knight J."/>
            <person name="Niazi F."/>
            <person name="Egholm M."/>
            <person name="Wing R.A."/>
        </authorList>
    </citation>
    <scope>NUCLEOTIDE SEQUENCE [LARGE SCALE GENOMIC DNA]</scope>
    <source>
        <strain evidence="2">cv. IRGC 105608</strain>
    </source>
</reference>
<dbReference type="eggNOG" id="KOG1454">
    <property type="taxonomic scope" value="Eukaryota"/>
</dbReference>
<keyword evidence="1" id="KW-0732">Signal</keyword>
<dbReference type="AlphaFoldDB" id="A0A0D3EK21"/>
<feature type="signal peptide" evidence="1">
    <location>
        <begin position="1"/>
        <end position="17"/>
    </location>
</feature>
<dbReference type="PANTHER" id="PTHR43139:SF14">
    <property type="entry name" value="OS01G0168800 PROTEIN"/>
    <property type="match status" value="1"/>
</dbReference>
<dbReference type="Gene3D" id="3.40.50.1820">
    <property type="entry name" value="alpha/beta hydrolase"/>
    <property type="match status" value="1"/>
</dbReference>
<dbReference type="HOGENOM" id="CLU_020336_10_1_1"/>
<dbReference type="InterPro" id="IPR029058">
    <property type="entry name" value="AB_hydrolase_fold"/>
</dbReference>
<proteinExistence type="predicted"/>
<dbReference type="InterPro" id="IPR052370">
    <property type="entry name" value="Meta-cleavage_hydrolase"/>
</dbReference>